<comment type="caution">
    <text evidence="2">The sequence shown here is derived from an EMBL/GenBank/DDBJ whole genome shotgun (WGS) entry which is preliminary data.</text>
</comment>
<reference evidence="2" key="1">
    <citation type="journal article" date="2020" name="bioRxiv">
        <title>Comparative genomics of Chlamydomonas.</title>
        <authorList>
            <person name="Craig R.J."/>
            <person name="Hasan A.R."/>
            <person name="Ness R.W."/>
            <person name="Keightley P.D."/>
        </authorList>
    </citation>
    <scope>NUCLEOTIDE SEQUENCE</scope>
    <source>
        <strain evidence="2">CCAP 11/173</strain>
    </source>
</reference>
<feature type="region of interest" description="Disordered" evidence="1">
    <location>
        <begin position="232"/>
        <end position="261"/>
    </location>
</feature>
<sequence>MHPHALAASRPARYQLRHTCPAETVQRVHCFFPHTRPTNCSGAVASRAFSPTSVALRNRQACRAPARCHASAVPDPAAARLDGARVTQLRATELLAQLLQAPDPTGAARQHVEALTEDFFMTASTYLTLARKEGNADVAARLERALAAAWAVKQATLRPELQLLNGLVRAETDAARRQMYVSGGSDLVDTLSMNDRWFFSMLERMTNDVERQPPNPGKAQLLNRLRSIKKETEALERQAARQQDKKARDEGQQGKEDGGAK</sequence>
<evidence type="ECO:0000313" key="2">
    <source>
        <dbReference type="EMBL" id="KAG2451149.1"/>
    </source>
</evidence>
<organism evidence="2 3">
    <name type="scientific">Chlamydomonas schloesseri</name>
    <dbReference type="NCBI Taxonomy" id="2026947"/>
    <lineage>
        <taxon>Eukaryota</taxon>
        <taxon>Viridiplantae</taxon>
        <taxon>Chlorophyta</taxon>
        <taxon>core chlorophytes</taxon>
        <taxon>Chlorophyceae</taxon>
        <taxon>CS clade</taxon>
        <taxon>Chlamydomonadales</taxon>
        <taxon>Chlamydomonadaceae</taxon>
        <taxon>Chlamydomonas</taxon>
    </lineage>
</organism>
<gene>
    <name evidence="2" type="ORF">HYH02_004416</name>
</gene>
<dbReference type="OrthoDB" id="534978at2759"/>
<dbReference type="AlphaFoldDB" id="A0A836B9F6"/>
<evidence type="ECO:0000313" key="3">
    <source>
        <dbReference type="Proteomes" id="UP000613740"/>
    </source>
</evidence>
<keyword evidence="3" id="KW-1185">Reference proteome</keyword>
<dbReference type="EMBL" id="JAEHOD010000009">
    <property type="protein sequence ID" value="KAG2451149.1"/>
    <property type="molecule type" value="Genomic_DNA"/>
</dbReference>
<dbReference type="Proteomes" id="UP000613740">
    <property type="component" value="Unassembled WGS sequence"/>
</dbReference>
<name>A0A836B9F6_9CHLO</name>
<evidence type="ECO:0000256" key="1">
    <source>
        <dbReference type="SAM" id="MobiDB-lite"/>
    </source>
</evidence>
<accession>A0A836B9F6</accession>
<proteinExistence type="predicted"/>
<protein>
    <submittedName>
        <fullName evidence="2">Uncharacterized protein</fullName>
    </submittedName>
</protein>